<dbReference type="GO" id="GO:0005829">
    <property type="term" value="C:cytosol"/>
    <property type="evidence" value="ECO:0007669"/>
    <property type="project" value="TreeGrafter"/>
</dbReference>
<evidence type="ECO:0000313" key="16">
    <source>
        <dbReference type="EMBL" id="ACE03745.1"/>
    </source>
</evidence>
<evidence type="ECO:0000256" key="1">
    <source>
        <dbReference type="ARBA" id="ARBA00009922"/>
    </source>
</evidence>
<dbReference type="CDD" id="cd17932">
    <property type="entry name" value="DEXQc_UvrD"/>
    <property type="match status" value="1"/>
</dbReference>
<keyword evidence="7" id="KW-0413">Isomerase</keyword>
<comment type="similarity">
    <text evidence="1">Belongs to the helicase family. UvrD subfamily.</text>
</comment>
<keyword evidence="2 12" id="KW-0547">Nucleotide-binding</keyword>
<dbReference type="Gene3D" id="3.40.50.300">
    <property type="entry name" value="P-loop containing nucleotide triphosphate hydrolases"/>
    <property type="match status" value="2"/>
</dbReference>
<feature type="compositionally biased region" description="Basic and acidic residues" evidence="13">
    <location>
        <begin position="670"/>
        <end position="681"/>
    </location>
</feature>
<dbReference type="PANTHER" id="PTHR11070:SF2">
    <property type="entry name" value="ATP-DEPENDENT DNA HELICASE SRS2"/>
    <property type="match status" value="1"/>
</dbReference>
<evidence type="ECO:0000256" key="7">
    <source>
        <dbReference type="ARBA" id="ARBA00023235"/>
    </source>
</evidence>
<evidence type="ECO:0000256" key="3">
    <source>
        <dbReference type="ARBA" id="ARBA00022801"/>
    </source>
</evidence>
<evidence type="ECO:0000256" key="9">
    <source>
        <dbReference type="ARBA" id="ARBA00034808"/>
    </source>
</evidence>
<dbReference type="Pfam" id="PF13361">
    <property type="entry name" value="UvrD_C"/>
    <property type="match status" value="1"/>
</dbReference>
<dbReference type="InterPro" id="IPR027417">
    <property type="entry name" value="P-loop_NTPase"/>
</dbReference>
<dbReference type="Gene3D" id="1.10.486.10">
    <property type="entry name" value="PCRA, domain 4"/>
    <property type="match status" value="1"/>
</dbReference>
<dbReference type="eggNOG" id="COG0210">
    <property type="taxonomic scope" value="Bacteria"/>
</dbReference>
<comment type="catalytic activity">
    <reaction evidence="11">
        <text>ATP + H2O = ADP + phosphate + H(+)</text>
        <dbReference type="Rhea" id="RHEA:13065"/>
        <dbReference type="ChEBI" id="CHEBI:15377"/>
        <dbReference type="ChEBI" id="CHEBI:15378"/>
        <dbReference type="ChEBI" id="CHEBI:30616"/>
        <dbReference type="ChEBI" id="CHEBI:43474"/>
        <dbReference type="ChEBI" id="CHEBI:456216"/>
        <dbReference type="EC" id="5.6.2.4"/>
    </reaction>
</comment>
<evidence type="ECO:0000259" key="14">
    <source>
        <dbReference type="PROSITE" id="PS51198"/>
    </source>
</evidence>
<evidence type="ECO:0000256" key="2">
    <source>
        <dbReference type="ARBA" id="ARBA00022741"/>
    </source>
</evidence>
<dbReference type="KEGG" id="cpb:Cphamn1_0794"/>
<feature type="domain" description="UvrD-like helicase C-terminal" evidence="15">
    <location>
        <begin position="287"/>
        <end position="562"/>
    </location>
</feature>
<comment type="catalytic activity">
    <reaction evidence="8">
        <text>Couples ATP hydrolysis with the unwinding of duplex DNA by translocating in the 3'-5' direction.</text>
        <dbReference type="EC" id="5.6.2.4"/>
    </reaction>
</comment>
<evidence type="ECO:0000256" key="11">
    <source>
        <dbReference type="ARBA" id="ARBA00048988"/>
    </source>
</evidence>
<dbReference type="PANTHER" id="PTHR11070">
    <property type="entry name" value="UVRD / RECB / PCRA DNA HELICASE FAMILY MEMBER"/>
    <property type="match status" value="1"/>
</dbReference>
<accession>B3ENW8</accession>
<dbReference type="STRING" id="331678.Cphamn1_0794"/>
<dbReference type="OrthoDB" id="9810135at2"/>
<evidence type="ECO:0000256" key="6">
    <source>
        <dbReference type="ARBA" id="ARBA00023125"/>
    </source>
</evidence>
<dbReference type="InterPro" id="IPR014017">
    <property type="entry name" value="DNA_helicase_UvrD-like_C"/>
</dbReference>
<evidence type="ECO:0000256" key="10">
    <source>
        <dbReference type="ARBA" id="ARBA00034923"/>
    </source>
</evidence>
<evidence type="ECO:0000256" key="12">
    <source>
        <dbReference type="PROSITE-ProRule" id="PRU00560"/>
    </source>
</evidence>
<dbReference type="GO" id="GO:0005524">
    <property type="term" value="F:ATP binding"/>
    <property type="evidence" value="ECO:0007669"/>
    <property type="project" value="UniProtKB-UniRule"/>
</dbReference>
<evidence type="ECO:0000259" key="15">
    <source>
        <dbReference type="PROSITE" id="PS51217"/>
    </source>
</evidence>
<dbReference type="EMBL" id="CP001101">
    <property type="protein sequence ID" value="ACE03745.1"/>
    <property type="molecule type" value="Genomic_DNA"/>
</dbReference>
<dbReference type="Pfam" id="PF00580">
    <property type="entry name" value="UvrD-helicase"/>
    <property type="match status" value="1"/>
</dbReference>
<dbReference type="InterPro" id="IPR014016">
    <property type="entry name" value="UvrD-like_ATP-bd"/>
</dbReference>
<dbReference type="Pfam" id="PF21196">
    <property type="entry name" value="PcrA_UvrD_tudor"/>
    <property type="match status" value="1"/>
</dbReference>
<feature type="region of interest" description="Disordered" evidence="13">
    <location>
        <begin position="639"/>
        <end position="689"/>
    </location>
</feature>
<dbReference type="GO" id="GO:0000725">
    <property type="term" value="P:recombinational repair"/>
    <property type="evidence" value="ECO:0007669"/>
    <property type="project" value="TreeGrafter"/>
</dbReference>
<dbReference type="PROSITE" id="PS51217">
    <property type="entry name" value="UVRD_HELICASE_CTER"/>
    <property type="match status" value="1"/>
</dbReference>
<dbReference type="GO" id="GO:0043138">
    <property type="term" value="F:3'-5' DNA helicase activity"/>
    <property type="evidence" value="ECO:0007669"/>
    <property type="project" value="UniProtKB-EC"/>
</dbReference>
<keyword evidence="4 12" id="KW-0347">Helicase</keyword>
<keyword evidence="5 12" id="KW-0067">ATP-binding</keyword>
<evidence type="ECO:0000256" key="4">
    <source>
        <dbReference type="ARBA" id="ARBA00022806"/>
    </source>
</evidence>
<dbReference type="HOGENOM" id="CLU_004585_5_2_10"/>
<dbReference type="SUPFAM" id="SSF52540">
    <property type="entry name" value="P-loop containing nucleoside triphosphate hydrolases"/>
    <property type="match status" value="1"/>
</dbReference>
<name>B3ENW8_CHLPB</name>
<evidence type="ECO:0000256" key="8">
    <source>
        <dbReference type="ARBA" id="ARBA00034617"/>
    </source>
</evidence>
<gene>
    <name evidence="16" type="ordered locus">Cphamn1_0794</name>
</gene>
<dbReference type="GO" id="GO:0016887">
    <property type="term" value="F:ATP hydrolysis activity"/>
    <property type="evidence" value="ECO:0007669"/>
    <property type="project" value="RHEA"/>
</dbReference>
<dbReference type="Gene3D" id="1.10.10.160">
    <property type="match status" value="1"/>
</dbReference>
<dbReference type="InterPro" id="IPR000212">
    <property type="entry name" value="DNA_helicase_UvrD/REP"/>
</dbReference>
<dbReference type="InterPro" id="IPR013986">
    <property type="entry name" value="DExx_box_DNA_helicase_dom_sf"/>
</dbReference>
<dbReference type="EC" id="5.6.2.4" evidence="9"/>
<organism evidence="16">
    <name type="scientific">Chlorobium phaeobacteroides (strain BS1)</name>
    <dbReference type="NCBI Taxonomy" id="331678"/>
    <lineage>
        <taxon>Bacteria</taxon>
        <taxon>Pseudomonadati</taxon>
        <taxon>Chlorobiota</taxon>
        <taxon>Chlorobiia</taxon>
        <taxon>Chlorobiales</taxon>
        <taxon>Chlorobiaceae</taxon>
        <taxon>Chlorobium/Pelodictyon group</taxon>
        <taxon>Chlorobium</taxon>
    </lineage>
</organism>
<reference evidence="16" key="1">
    <citation type="submission" date="2008-06" db="EMBL/GenBank/DDBJ databases">
        <title>Complete sequence of Chlorobium phaeobacteroides BS1.</title>
        <authorList>
            <consortium name="US DOE Joint Genome Institute"/>
            <person name="Lucas S."/>
            <person name="Copeland A."/>
            <person name="Lapidus A."/>
            <person name="Glavina del Rio T."/>
            <person name="Dalin E."/>
            <person name="Tice H."/>
            <person name="Bruce D."/>
            <person name="Goodwin L."/>
            <person name="Pitluck S."/>
            <person name="Schmutz J."/>
            <person name="Larimer F."/>
            <person name="Land M."/>
            <person name="Hauser L."/>
            <person name="Kyrpides N."/>
            <person name="Ovchinnikova G."/>
            <person name="Li T."/>
            <person name="Liu Z."/>
            <person name="Zhao F."/>
            <person name="Overmann J."/>
            <person name="Bryant D.A."/>
            <person name="Richardson P."/>
        </authorList>
    </citation>
    <scope>NUCLEOTIDE SEQUENCE [LARGE SCALE GENOMIC DNA]</scope>
    <source>
        <strain evidence="16">BS1</strain>
    </source>
</reference>
<sequence>MIDILEQLNDVQQQAVQKTDGPVMVLAGAGSGKTRVITYRLAYLIGQKQVAPHQILALTFTNKAANEMRQRIDELLHPGSSRGLWIGTFHSIFARLLRNYIHLIGYDGNFSIYDSDDSKSLIRQVMKELHIPVESVPVNTVQGIISRAKNNFILPAQFHAGASDYNGQKAAGIYEVYARRLRENNALDFDDLLIKPLELFQEQPAVLEQLQDYFRYIMIDEYQDTNRAQYLVAKSLAAVHRNIFVVGDDAQSIYSWRGADITNILNFQDDYPDVSAFKLVENYRSTQTILQAANGIIKRNSRQIEKELVSHQSTGEPLTLLESFNEKREAEKVGENIQSLKLVKGYDYRDFAVFYRTNAQSRVLEDIFRIQRIPYRIFGSVSFYKRKEIKDAVAYLRFIRNDQDTESLLRIINFPPRKIGEVSIGKLRDYAASQGISVYEAILKAEEAGFPARLKNALQGFSVVIEQLKHIAVDGSVYDVLSSLYESTGITSLLKDENTPESMARHENLQELLSMARDFSDHNPEANSLDEFLNGISLATDYNEVQESDNYVSLMTVHAAKGLEFPVVFITGLEERLFPLNYYETDELEEERRLFYVAVTRAQQKVFLSWSKSRYNYGQPQTCLRSMFIDEIDSSILVTEGGGEHEPGSGRSAGREGFSNSRPAVPDFVSGRRERENRPKEASGLQSGMRVHHAMFGPGIVLAVQGSGEGQKARIKFRNAGEKTLMVQYANLTVV</sequence>
<dbReference type="GO" id="GO:0003677">
    <property type="term" value="F:DNA binding"/>
    <property type="evidence" value="ECO:0007669"/>
    <property type="project" value="UniProtKB-KW"/>
</dbReference>
<dbReference type="AlphaFoldDB" id="B3ENW8"/>
<proteinExistence type="inferred from homology"/>
<dbReference type="PROSITE" id="PS51198">
    <property type="entry name" value="UVRD_HELICASE_ATP_BIND"/>
    <property type="match status" value="1"/>
</dbReference>
<dbReference type="GO" id="GO:0033202">
    <property type="term" value="C:DNA helicase complex"/>
    <property type="evidence" value="ECO:0007669"/>
    <property type="project" value="TreeGrafter"/>
</dbReference>
<keyword evidence="6" id="KW-0238">DNA-binding</keyword>
<dbReference type="CDD" id="cd18807">
    <property type="entry name" value="SF1_C_UvrD"/>
    <property type="match status" value="1"/>
</dbReference>
<keyword evidence="3 12" id="KW-0378">Hydrolase</keyword>
<feature type="binding site" evidence="12">
    <location>
        <begin position="27"/>
        <end position="34"/>
    </location>
    <ligand>
        <name>ATP</name>
        <dbReference type="ChEBI" id="CHEBI:30616"/>
    </ligand>
</feature>
<feature type="domain" description="UvrD-like helicase ATP-binding" evidence="14">
    <location>
        <begin position="6"/>
        <end position="286"/>
    </location>
</feature>
<evidence type="ECO:0000256" key="13">
    <source>
        <dbReference type="SAM" id="MobiDB-lite"/>
    </source>
</evidence>
<evidence type="ECO:0000256" key="5">
    <source>
        <dbReference type="ARBA" id="ARBA00022840"/>
    </source>
</evidence>
<protein>
    <recommendedName>
        <fullName evidence="9">DNA 3'-5' helicase</fullName>
        <ecNumber evidence="9">5.6.2.4</ecNumber>
    </recommendedName>
    <alternativeName>
        <fullName evidence="10">DNA 3'-5' helicase II</fullName>
    </alternativeName>
</protein>